<name>A0A2M7E8L4_9BACT</name>
<keyword evidence="1" id="KW-1133">Transmembrane helix</keyword>
<dbReference type="Proteomes" id="UP000228886">
    <property type="component" value="Unassembled WGS sequence"/>
</dbReference>
<dbReference type="AlphaFoldDB" id="A0A2M7E8L4"/>
<dbReference type="InterPro" id="IPR035437">
    <property type="entry name" value="SNase_OB-fold_sf"/>
</dbReference>
<reference evidence="4" key="1">
    <citation type="submission" date="2017-09" db="EMBL/GenBank/DDBJ databases">
        <title>Depth-based differentiation of microbial function through sediment-hosted aquifers and enrichment of novel symbionts in the deep terrestrial subsurface.</title>
        <authorList>
            <person name="Probst A.J."/>
            <person name="Ladd B."/>
            <person name="Jarett J.K."/>
            <person name="Geller-Mcgrath D.E."/>
            <person name="Sieber C.M.K."/>
            <person name="Emerson J.B."/>
            <person name="Anantharaman K."/>
            <person name="Thomas B.C."/>
            <person name="Malmstrom R."/>
            <person name="Stieglmeier M."/>
            <person name="Klingl A."/>
            <person name="Woyke T."/>
            <person name="Ryan C.M."/>
            <person name="Banfield J.F."/>
        </authorList>
    </citation>
    <scope>NUCLEOTIDE SEQUENCE [LARGE SCALE GENOMIC DNA]</scope>
</reference>
<dbReference type="EMBL" id="PETL01000208">
    <property type="protein sequence ID" value="PIV64038.1"/>
    <property type="molecule type" value="Genomic_DNA"/>
</dbReference>
<protein>
    <recommendedName>
        <fullName evidence="2">TNase-like domain-containing protein</fullName>
    </recommendedName>
</protein>
<dbReference type="Pfam" id="PF00565">
    <property type="entry name" value="SNase"/>
    <property type="match status" value="1"/>
</dbReference>
<dbReference type="Gene3D" id="2.40.50.90">
    <property type="match status" value="1"/>
</dbReference>
<keyword evidence="1" id="KW-0472">Membrane</keyword>
<comment type="caution">
    <text evidence="3">The sequence shown here is derived from an EMBL/GenBank/DDBJ whole genome shotgun (WGS) entry which is preliminary data.</text>
</comment>
<dbReference type="SUPFAM" id="SSF50199">
    <property type="entry name" value="Staphylococcal nuclease"/>
    <property type="match status" value="1"/>
</dbReference>
<evidence type="ECO:0000259" key="2">
    <source>
        <dbReference type="Pfam" id="PF00565"/>
    </source>
</evidence>
<proteinExistence type="predicted"/>
<feature type="domain" description="TNase-like" evidence="2">
    <location>
        <begin position="102"/>
        <end position="137"/>
    </location>
</feature>
<sequence>MVRLGLSLGSWIIPCLYLCFSRIFLLCKAKIRSRVFFFLGDARQEKQEKICYFVSYIRICHCHSNCNWHLGEKVGRGNIENKVIYPSEKRSMKYFIGISPYEEGYAKVYTFPPNVKFQERFLKAQREARKEGKGLWK</sequence>
<evidence type="ECO:0000313" key="4">
    <source>
        <dbReference type="Proteomes" id="UP000228886"/>
    </source>
</evidence>
<organism evidence="3 4">
    <name type="scientific">bacterium (Candidatus Ratteibacteria) CG01_land_8_20_14_3_00_40_19</name>
    <dbReference type="NCBI Taxonomy" id="2014290"/>
    <lineage>
        <taxon>Bacteria</taxon>
        <taxon>Candidatus Ratteibacteria</taxon>
    </lineage>
</organism>
<gene>
    <name evidence="3" type="ORF">COS11_04265</name>
</gene>
<dbReference type="InterPro" id="IPR016071">
    <property type="entry name" value="Staphylococal_nuclease_OB-fold"/>
</dbReference>
<evidence type="ECO:0000256" key="1">
    <source>
        <dbReference type="SAM" id="Phobius"/>
    </source>
</evidence>
<keyword evidence="1" id="KW-0812">Transmembrane</keyword>
<evidence type="ECO:0000313" key="3">
    <source>
        <dbReference type="EMBL" id="PIV64038.1"/>
    </source>
</evidence>
<accession>A0A2M7E8L4</accession>
<feature type="transmembrane region" description="Helical" evidence="1">
    <location>
        <begin position="6"/>
        <end position="25"/>
    </location>
</feature>